<dbReference type="InterPro" id="IPR019052">
    <property type="entry name" value="DUF2383"/>
</dbReference>
<feature type="domain" description="DUF2383" evidence="1">
    <location>
        <begin position="6"/>
        <end position="111"/>
    </location>
</feature>
<accession>A0A091AQY0</accession>
<keyword evidence="3" id="KW-1185">Reference proteome</keyword>
<dbReference type="Gene3D" id="1.20.1260.10">
    <property type="match status" value="1"/>
</dbReference>
<dbReference type="EMBL" id="AVCI01000009">
    <property type="protein sequence ID" value="KFN42578.1"/>
    <property type="molecule type" value="Genomic_DNA"/>
</dbReference>
<evidence type="ECO:0000259" key="1">
    <source>
        <dbReference type="Pfam" id="PF09537"/>
    </source>
</evidence>
<gene>
    <name evidence="2" type="ORF">N789_13135</name>
</gene>
<dbReference type="PATRIC" id="fig|1121015.4.peg.2098"/>
<dbReference type="OrthoDB" id="268257at2"/>
<dbReference type="Pfam" id="PF09537">
    <property type="entry name" value="DUF2383"/>
    <property type="match status" value="1"/>
</dbReference>
<reference evidence="2 3" key="1">
    <citation type="submission" date="2013-09" db="EMBL/GenBank/DDBJ databases">
        <title>Genome sequencing of Arenimonas oryziterrae.</title>
        <authorList>
            <person name="Chen F."/>
            <person name="Wang G."/>
        </authorList>
    </citation>
    <scope>NUCLEOTIDE SEQUENCE [LARGE SCALE GENOMIC DNA]</scope>
    <source>
        <strain evidence="2 3">YC6267</strain>
    </source>
</reference>
<protein>
    <recommendedName>
        <fullName evidence="1">DUF2383 domain-containing protein</fullName>
    </recommendedName>
</protein>
<organism evidence="2 3">
    <name type="scientific">Arenimonas oryziterrae DSM 21050 = YC6267</name>
    <dbReference type="NCBI Taxonomy" id="1121015"/>
    <lineage>
        <taxon>Bacteria</taxon>
        <taxon>Pseudomonadati</taxon>
        <taxon>Pseudomonadota</taxon>
        <taxon>Gammaproteobacteria</taxon>
        <taxon>Lysobacterales</taxon>
        <taxon>Lysobacteraceae</taxon>
        <taxon>Arenimonas</taxon>
    </lineage>
</organism>
<evidence type="ECO:0000313" key="2">
    <source>
        <dbReference type="EMBL" id="KFN42578.1"/>
    </source>
</evidence>
<dbReference type="AlphaFoldDB" id="A0A091AQY0"/>
<dbReference type="Proteomes" id="UP000029385">
    <property type="component" value="Unassembled WGS sequence"/>
</dbReference>
<sequence length="148" mass="16186">MNHSNKNLNDLVSIARDGKDFYEHAAAKVDDPALKTVFTRMASVKNDIVQSLSGEIRAEGDKPTTAGTLVGEIGKIYGDLRALVGNKDYAYVAQLEESEDRLLKAFTDAIADKETSAPARAVLDRLAPIIRECHNSMRDRKLALKNAA</sequence>
<proteinExistence type="predicted"/>
<evidence type="ECO:0000313" key="3">
    <source>
        <dbReference type="Proteomes" id="UP000029385"/>
    </source>
</evidence>
<dbReference type="NCBIfam" id="TIGR02284">
    <property type="entry name" value="PA2169 family four-helix-bundle protein"/>
    <property type="match status" value="1"/>
</dbReference>
<comment type="caution">
    <text evidence="2">The sequence shown here is derived from an EMBL/GenBank/DDBJ whole genome shotgun (WGS) entry which is preliminary data.</text>
</comment>
<dbReference type="STRING" id="1121015.GCA_000420545_02669"/>
<name>A0A091AQY0_9GAMM</name>
<dbReference type="RefSeq" id="WP_022970274.1">
    <property type="nucleotide sequence ID" value="NZ_ATVD01000006.1"/>
</dbReference>
<dbReference type="InterPro" id="IPR011971">
    <property type="entry name" value="CHP02284"/>
</dbReference>
<dbReference type="eggNOG" id="COG1633">
    <property type="taxonomic scope" value="Bacteria"/>
</dbReference>
<dbReference type="InterPro" id="IPR012347">
    <property type="entry name" value="Ferritin-like"/>
</dbReference>